<dbReference type="EMBL" id="WUUL01000001">
    <property type="protein sequence ID" value="MXQ52410.1"/>
    <property type="molecule type" value="Genomic_DNA"/>
</dbReference>
<dbReference type="AlphaFoldDB" id="A0A6I4VRK1"/>
<evidence type="ECO:0000313" key="2">
    <source>
        <dbReference type="Proteomes" id="UP000430692"/>
    </source>
</evidence>
<protein>
    <submittedName>
        <fullName evidence="1">Uncharacterized protein</fullName>
    </submittedName>
</protein>
<dbReference type="Proteomes" id="UP000430692">
    <property type="component" value="Unassembled WGS sequence"/>
</dbReference>
<reference evidence="1 2" key="1">
    <citation type="submission" date="2019-12" db="EMBL/GenBank/DDBJ databases">
        <title>Whole-genome analyses of novel actinobacteria.</title>
        <authorList>
            <person name="Sahin N."/>
            <person name="Saygin H."/>
        </authorList>
    </citation>
    <scope>NUCLEOTIDE SEQUENCE [LARGE SCALE GENOMIC DNA]</scope>
    <source>
        <strain evidence="1 2">KC615</strain>
    </source>
</reference>
<gene>
    <name evidence="1" type="ORF">GSM42_01300</name>
</gene>
<dbReference type="RefSeq" id="WP_160799435.1">
    <property type="nucleotide sequence ID" value="NZ_WUUL01000001.1"/>
</dbReference>
<proteinExistence type="predicted"/>
<evidence type="ECO:0000313" key="1">
    <source>
        <dbReference type="EMBL" id="MXQ52410.1"/>
    </source>
</evidence>
<keyword evidence="2" id="KW-1185">Reference proteome</keyword>
<name>A0A6I4VRK1_9BACL</name>
<comment type="caution">
    <text evidence="1">The sequence shown here is derived from an EMBL/GenBank/DDBJ whole genome shotgun (WGS) entry which is preliminary data.</text>
</comment>
<organism evidence="1 2">
    <name type="scientific">Shimazuella alba</name>
    <dbReference type="NCBI Taxonomy" id="2690964"/>
    <lineage>
        <taxon>Bacteria</taxon>
        <taxon>Bacillati</taxon>
        <taxon>Bacillota</taxon>
        <taxon>Bacilli</taxon>
        <taxon>Bacillales</taxon>
        <taxon>Thermoactinomycetaceae</taxon>
        <taxon>Shimazuella</taxon>
    </lineage>
</organism>
<accession>A0A6I4VRK1</accession>
<sequence length="102" mass="11769">MSFMGMQSVKCKLADEKKPYDRSRNPIIEIEITGDNDTFWSDIIVRKGRNFTFYTPQGGILISLTKDKRVLVHRERGGMPIETFRFGESKTVLGCKITHKTR</sequence>